<reference evidence="3" key="1">
    <citation type="journal article" date="2017" name="Plant J.">
        <title>The pomegranate (Punica granatum L.) genome and the genomics of punicalagin biosynthesis.</title>
        <authorList>
            <person name="Qin G."/>
            <person name="Xu C."/>
            <person name="Ming R."/>
            <person name="Tang H."/>
            <person name="Guyot R."/>
            <person name="Kramer E.M."/>
            <person name="Hu Y."/>
            <person name="Yi X."/>
            <person name="Qi Y."/>
            <person name="Xu X."/>
            <person name="Gao Z."/>
            <person name="Pan H."/>
            <person name="Jian J."/>
            <person name="Tian Y."/>
            <person name="Yue Z."/>
            <person name="Xu Y."/>
        </authorList>
    </citation>
    <scope>NUCLEOTIDE SEQUENCE [LARGE SCALE GENOMIC DNA]</scope>
    <source>
        <strain evidence="3">cv. Dabenzi</strain>
    </source>
</reference>
<dbReference type="Proteomes" id="UP000197138">
    <property type="component" value="Unassembled WGS sequence"/>
</dbReference>
<sequence length="114" mass="12907">MRSEMESMYTNQVWTLVDPPEGVKPIGCKWVFKKKTDVDGNVITFKGRLVAKGFRQVHGVDYDETFSPVAMLESIRLLDDVYMTQPEGFVDPQSAGKVCKLQRSIYGLKQASRS</sequence>
<feature type="domain" description="Reverse transcriptase Ty1/copia-type" evidence="1">
    <location>
        <begin position="11"/>
        <end position="78"/>
    </location>
</feature>
<evidence type="ECO:0000313" key="2">
    <source>
        <dbReference type="EMBL" id="OWM63207.1"/>
    </source>
</evidence>
<comment type="caution">
    <text evidence="2">The sequence shown here is derived from an EMBL/GenBank/DDBJ whole genome shotgun (WGS) entry which is preliminary data.</text>
</comment>
<dbReference type="AlphaFoldDB" id="A0A218VRQ0"/>
<accession>A0A218VRQ0</accession>
<dbReference type="InterPro" id="IPR013103">
    <property type="entry name" value="RVT_2"/>
</dbReference>
<evidence type="ECO:0000259" key="1">
    <source>
        <dbReference type="Pfam" id="PF07727"/>
    </source>
</evidence>
<gene>
    <name evidence="2" type="ORF">CDL15_Pgr010607</name>
</gene>
<organism evidence="2 3">
    <name type="scientific">Punica granatum</name>
    <name type="common">Pomegranate</name>
    <dbReference type="NCBI Taxonomy" id="22663"/>
    <lineage>
        <taxon>Eukaryota</taxon>
        <taxon>Viridiplantae</taxon>
        <taxon>Streptophyta</taxon>
        <taxon>Embryophyta</taxon>
        <taxon>Tracheophyta</taxon>
        <taxon>Spermatophyta</taxon>
        <taxon>Magnoliopsida</taxon>
        <taxon>eudicotyledons</taxon>
        <taxon>Gunneridae</taxon>
        <taxon>Pentapetalae</taxon>
        <taxon>rosids</taxon>
        <taxon>malvids</taxon>
        <taxon>Myrtales</taxon>
        <taxon>Lythraceae</taxon>
        <taxon>Punica</taxon>
    </lineage>
</organism>
<protein>
    <recommendedName>
        <fullName evidence="1">Reverse transcriptase Ty1/copia-type domain-containing protein</fullName>
    </recommendedName>
</protein>
<dbReference type="Pfam" id="PF07727">
    <property type="entry name" value="RVT_2"/>
    <property type="match status" value="1"/>
</dbReference>
<name>A0A218VRQ0_PUNGR</name>
<evidence type="ECO:0000313" key="3">
    <source>
        <dbReference type="Proteomes" id="UP000197138"/>
    </source>
</evidence>
<dbReference type="EMBL" id="MTKT01006106">
    <property type="protein sequence ID" value="OWM63207.1"/>
    <property type="molecule type" value="Genomic_DNA"/>
</dbReference>
<proteinExistence type="predicted"/>